<comment type="caution">
    <text evidence="2">The sequence shown here is derived from an EMBL/GenBank/DDBJ whole genome shotgun (WGS) entry which is preliminary data.</text>
</comment>
<keyword evidence="1" id="KW-0812">Transmembrane</keyword>
<evidence type="ECO:0000256" key="1">
    <source>
        <dbReference type="SAM" id="Phobius"/>
    </source>
</evidence>
<dbReference type="Proteomes" id="UP001162131">
    <property type="component" value="Unassembled WGS sequence"/>
</dbReference>
<keyword evidence="1" id="KW-1133">Transmembrane helix</keyword>
<reference evidence="2" key="1">
    <citation type="submission" date="2021-09" db="EMBL/GenBank/DDBJ databases">
        <authorList>
            <consortium name="AG Swart"/>
            <person name="Singh M."/>
            <person name="Singh A."/>
            <person name="Seah K."/>
            <person name="Emmerich C."/>
        </authorList>
    </citation>
    <scope>NUCLEOTIDE SEQUENCE</scope>
    <source>
        <strain evidence="2">ATCC30299</strain>
    </source>
</reference>
<feature type="transmembrane region" description="Helical" evidence="1">
    <location>
        <begin position="62"/>
        <end position="81"/>
    </location>
</feature>
<keyword evidence="1" id="KW-0472">Membrane</keyword>
<proteinExistence type="predicted"/>
<evidence type="ECO:0000313" key="2">
    <source>
        <dbReference type="EMBL" id="CAG9322460.1"/>
    </source>
</evidence>
<name>A0AAU9J9M3_9CILI</name>
<sequence>MFQKVEYRFHPEISMSGYQASAAIWRDIVILRKASIIICDEILYPLLYFDLKIFANSLKKRILAFSKGVFLGLSLLISVFSRRVSFDPNSI</sequence>
<gene>
    <name evidence="2" type="ORF">BSTOLATCC_MIC31593</name>
</gene>
<dbReference type="EMBL" id="CAJZBQ010000032">
    <property type="protein sequence ID" value="CAG9322460.1"/>
    <property type="molecule type" value="Genomic_DNA"/>
</dbReference>
<evidence type="ECO:0000313" key="3">
    <source>
        <dbReference type="Proteomes" id="UP001162131"/>
    </source>
</evidence>
<organism evidence="2 3">
    <name type="scientific">Blepharisma stoltei</name>
    <dbReference type="NCBI Taxonomy" id="1481888"/>
    <lineage>
        <taxon>Eukaryota</taxon>
        <taxon>Sar</taxon>
        <taxon>Alveolata</taxon>
        <taxon>Ciliophora</taxon>
        <taxon>Postciliodesmatophora</taxon>
        <taxon>Heterotrichea</taxon>
        <taxon>Heterotrichida</taxon>
        <taxon>Blepharismidae</taxon>
        <taxon>Blepharisma</taxon>
    </lineage>
</organism>
<keyword evidence="3" id="KW-1185">Reference proteome</keyword>
<protein>
    <submittedName>
        <fullName evidence="2">Uncharacterized protein</fullName>
    </submittedName>
</protein>
<dbReference type="AlphaFoldDB" id="A0AAU9J9M3"/>
<accession>A0AAU9J9M3</accession>